<feature type="transmembrane region" description="Helical" evidence="5">
    <location>
        <begin position="197"/>
        <end position="215"/>
    </location>
</feature>
<feature type="transmembrane region" description="Helical" evidence="5">
    <location>
        <begin position="236"/>
        <end position="257"/>
    </location>
</feature>
<sequence>MQPKKQLSLFDLSMIVVSLVIGMGIFRTPVNVAAKAQIPELFFLAWIIGGLVAYCGALIYAEIGSRFPVTGGYYKIFSTCYHPSVAFAINGIVVLTNAASMAGVTLIGSEYLSSVIFPQALQTDFYRLIVAGITIFIFYCINLLGLKASSKVQNILTVIKITLVLTLICAIFFSGHTETITPIFKTASGSLPVWSDYGRALGICLIAVTFSFAGYTQTINLGGEVKDAKKIIPKGIKVGLFIIIALYLLINYAYVKVIGFEQLKTAHSIAAILAGKIFGPAGFTILSAVIFLSVLGYVNVNLLSNPRAMFAMGEEKALPSVFAQKSKKTDVMVVSLTTFTALVMITLFFAQTFDKIVNYSIILECIGTASSAATLFILRRTTAHLDKNSIYMMKWYPVLPVLFIAFYLFVGISIYQDDPSAAMNGLYIFIVFIIIYFISKIFNKKKVIADAAEGTALK</sequence>
<feature type="transmembrane region" description="Helical" evidence="5">
    <location>
        <begin position="421"/>
        <end position="438"/>
    </location>
</feature>
<feature type="transmembrane region" description="Helical" evidence="5">
    <location>
        <begin position="125"/>
        <end position="146"/>
    </location>
</feature>
<gene>
    <name evidence="6" type="ORF">HDE68_004504</name>
</gene>
<dbReference type="Proteomes" id="UP000537204">
    <property type="component" value="Unassembled WGS sequence"/>
</dbReference>
<evidence type="ECO:0000313" key="6">
    <source>
        <dbReference type="EMBL" id="MBB5638572.1"/>
    </source>
</evidence>
<organism evidence="6 7">
    <name type="scientific">Pedobacter cryoconitis</name>
    <dbReference type="NCBI Taxonomy" id="188932"/>
    <lineage>
        <taxon>Bacteria</taxon>
        <taxon>Pseudomonadati</taxon>
        <taxon>Bacteroidota</taxon>
        <taxon>Sphingobacteriia</taxon>
        <taxon>Sphingobacteriales</taxon>
        <taxon>Sphingobacteriaceae</taxon>
        <taxon>Pedobacter</taxon>
    </lineage>
</organism>
<comment type="caution">
    <text evidence="6">The sequence shown here is derived from an EMBL/GenBank/DDBJ whole genome shotgun (WGS) entry which is preliminary data.</text>
</comment>
<dbReference type="EMBL" id="JACHCE010000009">
    <property type="protein sequence ID" value="MBB5638572.1"/>
    <property type="molecule type" value="Genomic_DNA"/>
</dbReference>
<dbReference type="InterPro" id="IPR002293">
    <property type="entry name" value="AA/rel_permease1"/>
</dbReference>
<dbReference type="GO" id="GO:0016020">
    <property type="term" value="C:membrane"/>
    <property type="evidence" value="ECO:0007669"/>
    <property type="project" value="UniProtKB-SubCell"/>
</dbReference>
<feature type="transmembrane region" description="Helical" evidence="5">
    <location>
        <begin position="398"/>
        <end position="415"/>
    </location>
</feature>
<feature type="transmembrane region" description="Helical" evidence="5">
    <location>
        <begin position="158"/>
        <end position="177"/>
    </location>
</feature>
<feature type="transmembrane region" description="Helical" evidence="5">
    <location>
        <begin position="277"/>
        <end position="300"/>
    </location>
</feature>
<dbReference type="PANTHER" id="PTHR11785:SF512">
    <property type="entry name" value="SOBREMESA, ISOFORM B"/>
    <property type="match status" value="1"/>
</dbReference>
<dbReference type="AlphaFoldDB" id="A0A7W9E0L3"/>
<evidence type="ECO:0000256" key="2">
    <source>
        <dbReference type="ARBA" id="ARBA00022692"/>
    </source>
</evidence>
<feature type="transmembrane region" description="Helical" evidence="5">
    <location>
        <begin position="41"/>
        <end position="63"/>
    </location>
</feature>
<dbReference type="GO" id="GO:0015179">
    <property type="term" value="F:L-amino acid transmembrane transporter activity"/>
    <property type="evidence" value="ECO:0007669"/>
    <property type="project" value="TreeGrafter"/>
</dbReference>
<name>A0A7W9E0L3_9SPHI</name>
<keyword evidence="3 5" id="KW-1133">Transmembrane helix</keyword>
<evidence type="ECO:0000313" key="7">
    <source>
        <dbReference type="Proteomes" id="UP000537204"/>
    </source>
</evidence>
<evidence type="ECO:0000256" key="5">
    <source>
        <dbReference type="SAM" id="Phobius"/>
    </source>
</evidence>
<reference evidence="6 7" key="1">
    <citation type="submission" date="2020-08" db="EMBL/GenBank/DDBJ databases">
        <title>Genomic Encyclopedia of Type Strains, Phase IV (KMG-V): Genome sequencing to study the core and pangenomes of soil and plant-associated prokaryotes.</title>
        <authorList>
            <person name="Whitman W."/>
        </authorList>
    </citation>
    <scope>NUCLEOTIDE SEQUENCE [LARGE SCALE GENOMIC DNA]</scope>
    <source>
        <strain evidence="6 7">S3M1</strain>
    </source>
</reference>
<keyword evidence="2 5" id="KW-0812">Transmembrane</keyword>
<dbReference type="PANTHER" id="PTHR11785">
    <property type="entry name" value="AMINO ACID TRANSPORTER"/>
    <property type="match status" value="1"/>
</dbReference>
<dbReference type="RefSeq" id="WP_183884389.1">
    <property type="nucleotide sequence ID" value="NZ_JACHCD010000005.1"/>
</dbReference>
<dbReference type="PIRSF" id="PIRSF006060">
    <property type="entry name" value="AA_transporter"/>
    <property type="match status" value="1"/>
</dbReference>
<evidence type="ECO:0000256" key="3">
    <source>
        <dbReference type="ARBA" id="ARBA00022989"/>
    </source>
</evidence>
<feature type="transmembrane region" description="Helical" evidence="5">
    <location>
        <begin position="356"/>
        <end position="378"/>
    </location>
</feature>
<feature type="transmembrane region" description="Helical" evidence="5">
    <location>
        <begin position="84"/>
        <end position="105"/>
    </location>
</feature>
<evidence type="ECO:0000256" key="4">
    <source>
        <dbReference type="ARBA" id="ARBA00023136"/>
    </source>
</evidence>
<evidence type="ECO:0000256" key="1">
    <source>
        <dbReference type="ARBA" id="ARBA00004141"/>
    </source>
</evidence>
<accession>A0A7W9E0L3</accession>
<keyword evidence="4 5" id="KW-0472">Membrane</keyword>
<dbReference type="Pfam" id="PF13520">
    <property type="entry name" value="AA_permease_2"/>
    <property type="match status" value="1"/>
</dbReference>
<protein>
    <submittedName>
        <fullName evidence="6">APA family basic amino acid/polyamine antiporter</fullName>
    </submittedName>
</protein>
<comment type="subcellular location">
    <subcellularLocation>
        <location evidence="1">Membrane</location>
        <topology evidence="1">Multi-pass membrane protein</topology>
    </subcellularLocation>
</comment>
<feature type="transmembrane region" description="Helical" evidence="5">
    <location>
        <begin position="331"/>
        <end position="350"/>
    </location>
</feature>
<proteinExistence type="predicted"/>
<dbReference type="Gene3D" id="1.20.1740.10">
    <property type="entry name" value="Amino acid/polyamine transporter I"/>
    <property type="match status" value="1"/>
</dbReference>
<dbReference type="InterPro" id="IPR050598">
    <property type="entry name" value="AminoAcid_Transporter"/>
</dbReference>
<feature type="transmembrane region" description="Helical" evidence="5">
    <location>
        <begin position="7"/>
        <end position="26"/>
    </location>
</feature>